<dbReference type="eggNOG" id="ENOG5031A8C">
    <property type="taxonomic scope" value="Bacteria"/>
</dbReference>
<name>A7B4F2_MEDG7</name>
<dbReference type="PaxDb" id="411470-RUMGNA_02436"/>
<gene>
    <name evidence="1" type="ORF">RUMGNA_02436</name>
</gene>
<comment type="caution">
    <text evidence="1">The sequence shown here is derived from an EMBL/GenBank/DDBJ whole genome shotgun (WGS) entry which is preliminary data.</text>
</comment>
<evidence type="ECO:0000313" key="1">
    <source>
        <dbReference type="EMBL" id="EDN77229.1"/>
    </source>
</evidence>
<reference evidence="1 2" key="1">
    <citation type="submission" date="2007-04" db="EMBL/GenBank/DDBJ databases">
        <authorList>
            <person name="Fulton L."/>
            <person name="Clifton S."/>
            <person name="Fulton B."/>
            <person name="Xu J."/>
            <person name="Minx P."/>
            <person name="Pepin K.H."/>
            <person name="Johnson M."/>
            <person name="Thiruvilangam P."/>
            <person name="Bhonagiri V."/>
            <person name="Nash W.E."/>
            <person name="Mardis E.R."/>
            <person name="Wilson R.K."/>
        </authorList>
    </citation>
    <scope>NUCLEOTIDE SEQUENCE [LARGE SCALE GENOMIC DNA]</scope>
    <source>
        <strain evidence="1 2">ATCC 29149</strain>
    </source>
</reference>
<sequence length="121" mass="14925">MMKKAEMQEQEFLEICSSYDYDLLTNKIEMTLKDYQRITYLVGSLGYSQYLQFLIGKYMDLAQADEEQEEREHEIYLEYPEYYEDEGILEEEEKWLEEFLNQLPENKREYFERLIKESQSY</sequence>
<proteinExistence type="predicted"/>
<dbReference type="EMBL" id="AAYG02000018">
    <property type="protein sequence ID" value="EDN77229.1"/>
    <property type="molecule type" value="Genomic_DNA"/>
</dbReference>
<evidence type="ECO:0000313" key="2">
    <source>
        <dbReference type="Proteomes" id="UP000004410"/>
    </source>
</evidence>
<dbReference type="Proteomes" id="UP000004410">
    <property type="component" value="Unassembled WGS sequence"/>
</dbReference>
<dbReference type="AlphaFoldDB" id="A7B4F2"/>
<reference evidence="1 2" key="2">
    <citation type="submission" date="2007-06" db="EMBL/GenBank/DDBJ databases">
        <title>Draft genome sequence of Ruminococcus gnavus (ATCC 29149).</title>
        <authorList>
            <person name="Sudarsanam P."/>
            <person name="Ley R."/>
            <person name="Guruge J."/>
            <person name="Turnbaugh P.J."/>
            <person name="Mahowald M."/>
            <person name="Liep D."/>
            <person name="Gordon J."/>
        </authorList>
    </citation>
    <scope>NUCLEOTIDE SEQUENCE [LARGE SCALE GENOMIC DNA]</scope>
    <source>
        <strain evidence="1 2">ATCC 29149</strain>
    </source>
</reference>
<evidence type="ECO:0008006" key="3">
    <source>
        <dbReference type="Google" id="ProtNLM"/>
    </source>
</evidence>
<protein>
    <recommendedName>
        <fullName evidence="3">Stathmin-1-A</fullName>
    </recommendedName>
</protein>
<organism evidence="1 2">
    <name type="scientific">Mediterraneibacter gnavus (strain ATCC 29149 / DSM 114966 / JCM 6515 / VPI C7-9)</name>
    <name type="common">Ruminococcus gnavus</name>
    <dbReference type="NCBI Taxonomy" id="411470"/>
    <lineage>
        <taxon>Bacteria</taxon>
        <taxon>Bacillati</taxon>
        <taxon>Bacillota</taxon>
        <taxon>Clostridia</taxon>
        <taxon>Lachnospirales</taxon>
        <taxon>Lachnospiraceae</taxon>
        <taxon>Mediterraneibacter</taxon>
    </lineage>
</organism>
<accession>A7B4F2</accession>